<keyword evidence="1" id="KW-1133">Transmembrane helix</keyword>
<dbReference type="Proteomes" id="UP000634136">
    <property type="component" value="Unassembled WGS sequence"/>
</dbReference>
<sequence length="354" mass="40103">MLGDKIFVILLESLPKFWISYPQLLNWDLATALGGIHRIIACTTSNMVNSTRIEVTMLQSQWSDIQILILLTVFNNSSCKLRCKSCNKRLREINSWVILLMSEHSFLVSYYISLPGGCFALLMCPCYEGEIETKGRIEAIFDYGLHIFFIMIPLLLQIFAFGHMETYSINIFIEVVITFIFYLGIYKFSSIMVVRVVYYKKLVQTPDLLTESVIGGTKQTICVAVIAARSAQEVNLILIELCSGCFKKCADTEASGRRQRKMKLVCAGKEKQKLEFTLGGPTIQYHKDLLQNIEENEEIDVAPLSIIPLILKGQNMTKNIVPMWVQENLNALELVLIVMQVLRKHGVVGKLASL</sequence>
<feature type="transmembrane region" description="Helical" evidence="1">
    <location>
        <begin position="139"/>
        <end position="161"/>
    </location>
</feature>
<feature type="transmembrane region" description="Helical" evidence="1">
    <location>
        <begin position="108"/>
        <end position="127"/>
    </location>
</feature>
<comment type="caution">
    <text evidence="2">The sequence shown here is derived from an EMBL/GenBank/DDBJ whole genome shotgun (WGS) entry which is preliminary data.</text>
</comment>
<accession>A0A834TQG6</accession>
<gene>
    <name evidence="2" type="ORF">G2W53_017484</name>
</gene>
<keyword evidence="1" id="KW-0812">Transmembrane</keyword>
<evidence type="ECO:0000313" key="3">
    <source>
        <dbReference type="Proteomes" id="UP000634136"/>
    </source>
</evidence>
<dbReference type="AlphaFoldDB" id="A0A834TQG6"/>
<name>A0A834TQG6_9FABA</name>
<dbReference type="EMBL" id="JAAIUW010000006">
    <property type="protein sequence ID" value="KAF7826320.1"/>
    <property type="molecule type" value="Genomic_DNA"/>
</dbReference>
<feature type="transmembrane region" description="Helical" evidence="1">
    <location>
        <begin position="167"/>
        <end position="185"/>
    </location>
</feature>
<proteinExistence type="predicted"/>
<organism evidence="2 3">
    <name type="scientific">Senna tora</name>
    <dbReference type="NCBI Taxonomy" id="362788"/>
    <lineage>
        <taxon>Eukaryota</taxon>
        <taxon>Viridiplantae</taxon>
        <taxon>Streptophyta</taxon>
        <taxon>Embryophyta</taxon>
        <taxon>Tracheophyta</taxon>
        <taxon>Spermatophyta</taxon>
        <taxon>Magnoliopsida</taxon>
        <taxon>eudicotyledons</taxon>
        <taxon>Gunneridae</taxon>
        <taxon>Pentapetalae</taxon>
        <taxon>rosids</taxon>
        <taxon>fabids</taxon>
        <taxon>Fabales</taxon>
        <taxon>Fabaceae</taxon>
        <taxon>Caesalpinioideae</taxon>
        <taxon>Cassia clade</taxon>
        <taxon>Senna</taxon>
    </lineage>
</organism>
<evidence type="ECO:0000256" key="1">
    <source>
        <dbReference type="SAM" id="Phobius"/>
    </source>
</evidence>
<evidence type="ECO:0000313" key="2">
    <source>
        <dbReference type="EMBL" id="KAF7826320.1"/>
    </source>
</evidence>
<keyword evidence="3" id="KW-1185">Reference proteome</keyword>
<keyword evidence="1" id="KW-0472">Membrane</keyword>
<reference evidence="2" key="1">
    <citation type="submission" date="2020-09" db="EMBL/GenBank/DDBJ databases">
        <title>Genome-Enabled Discovery of Anthraquinone Biosynthesis in Senna tora.</title>
        <authorList>
            <person name="Kang S.-H."/>
            <person name="Pandey R.P."/>
            <person name="Lee C.-M."/>
            <person name="Sim J.-S."/>
            <person name="Jeong J.-T."/>
            <person name="Choi B.-S."/>
            <person name="Jung M."/>
            <person name="Ginzburg D."/>
            <person name="Zhao K."/>
            <person name="Won S.Y."/>
            <person name="Oh T.-J."/>
            <person name="Yu Y."/>
            <person name="Kim N.-H."/>
            <person name="Lee O.R."/>
            <person name="Lee T.-H."/>
            <person name="Bashyal P."/>
            <person name="Kim T.-S."/>
            <person name="Lee W.-H."/>
            <person name="Kawkins C."/>
            <person name="Kim C.-K."/>
            <person name="Kim J.S."/>
            <person name="Ahn B.O."/>
            <person name="Rhee S.Y."/>
            <person name="Sohng J.K."/>
        </authorList>
    </citation>
    <scope>NUCLEOTIDE SEQUENCE</scope>
    <source>
        <tissue evidence="2">Leaf</tissue>
    </source>
</reference>
<protein>
    <submittedName>
        <fullName evidence="2">Uncharacterized protein</fullName>
    </submittedName>
</protein>